<dbReference type="Gene3D" id="3.40.50.2300">
    <property type="match status" value="2"/>
</dbReference>
<keyword evidence="3" id="KW-0732">Signal</keyword>
<gene>
    <name evidence="5" type="ORF">ISU10_00315</name>
</gene>
<dbReference type="Proteomes" id="UP000660668">
    <property type="component" value="Unassembled WGS sequence"/>
</dbReference>
<dbReference type="InterPro" id="IPR028082">
    <property type="entry name" value="Peripla_BP_I"/>
</dbReference>
<dbReference type="Pfam" id="PF13407">
    <property type="entry name" value="Peripla_BP_4"/>
    <property type="match status" value="1"/>
</dbReference>
<evidence type="ECO:0000259" key="4">
    <source>
        <dbReference type="Pfam" id="PF13407"/>
    </source>
</evidence>
<dbReference type="GO" id="GO:0030313">
    <property type="term" value="C:cell envelope"/>
    <property type="evidence" value="ECO:0007669"/>
    <property type="project" value="UniProtKB-SubCell"/>
</dbReference>
<name>A0A930VKH4_9ACTN</name>
<accession>A0A930VKH4</accession>
<dbReference type="PANTHER" id="PTHR46847:SF1">
    <property type="entry name" value="D-ALLOSE-BINDING PERIPLASMIC PROTEIN-RELATED"/>
    <property type="match status" value="1"/>
</dbReference>
<feature type="domain" description="Periplasmic binding protein" evidence="4">
    <location>
        <begin position="91"/>
        <end position="342"/>
    </location>
</feature>
<dbReference type="GO" id="GO:0030246">
    <property type="term" value="F:carbohydrate binding"/>
    <property type="evidence" value="ECO:0007669"/>
    <property type="project" value="UniProtKB-ARBA"/>
</dbReference>
<dbReference type="RefSeq" id="WP_194694366.1">
    <property type="nucleotide sequence ID" value="NZ_JADKPO010000001.1"/>
</dbReference>
<evidence type="ECO:0000256" key="2">
    <source>
        <dbReference type="ARBA" id="ARBA00007639"/>
    </source>
</evidence>
<organism evidence="5 6">
    <name type="scientific">Nocardioides agariphilus</name>
    <dbReference type="NCBI Taxonomy" id="433664"/>
    <lineage>
        <taxon>Bacteria</taxon>
        <taxon>Bacillati</taxon>
        <taxon>Actinomycetota</taxon>
        <taxon>Actinomycetes</taxon>
        <taxon>Propionibacteriales</taxon>
        <taxon>Nocardioidaceae</taxon>
        <taxon>Nocardioides</taxon>
    </lineage>
</organism>
<comment type="similarity">
    <text evidence="2">Belongs to the bacterial solute-binding protein 2 family.</text>
</comment>
<proteinExistence type="inferred from homology"/>
<evidence type="ECO:0000256" key="3">
    <source>
        <dbReference type="ARBA" id="ARBA00022729"/>
    </source>
</evidence>
<dbReference type="CDD" id="cd01536">
    <property type="entry name" value="PBP1_ABC_sugar_binding-like"/>
    <property type="match status" value="1"/>
</dbReference>
<evidence type="ECO:0000313" key="6">
    <source>
        <dbReference type="Proteomes" id="UP000660668"/>
    </source>
</evidence>
<comment type="caution">
    <text evidence="5">The sequence shown here is derived from an EMBL/GenBank/DDBJ whole genome shotgun (WGS) entry which is preliminary data.</text>
</comment>
<dbReference type="PANTHER" id="PTHR46847">
    <property type="entry name" value="D-ALLOSE-BINDING PERIPLASMIC PROTEIN-RELATED"/>
    <property type="match status" value="1"/>
</dbReference>
<protein>
    <submittedName>
        <fullName evidence="5">Sugar ABC transporter substrate-binding protein</fullName>
    </submittedName>
</protein>
<reference evidence="5" key="1">
    <citation type="submission" date="2020-11" db="EMBL/GenBank/DDBJ databases">
        <title>Nocardioides cynanchi sp. nov., isolated from soil of rhizosphere of Cynanchum wilfordii.</title>
        <authorList>
            <person name="Lee J.-S."/>
            <person name="Suh M.K."/>
            <person name="Kim J.-S."/>
        </authorList>
    </citation>
    <scope>NUCLEOTIDE SEQUENCE</scope>
    <source>
        <strain evidence="5">KCTC 19276</strain>
    </source>
</reference>
<dbReference type="AlphaFoldDB" id="A0A930VKH4"/>
<evidence type="ECO:0000256" key="1">
    <source>
        <dbReference type="ARBA" id="ARBA00004196"/>
    </source>
</evidence>
<sequence length="377" mass="40005">MDGSVGGTGSAGPSDFELERRDQVDYLVSKGMSRRGILRRMGITAVLTPPVLAALSACTGDSESDVATKLGGSAVDGKKIKMLEVSFGDVIPWCVQITDSMRFWGEMFGVELTHVDGGASPDVQIKAFEEAANRQDWDLIAVTPIQPNSLATTARQQIDAGAQVLQLAVDIGKPGEDIGYLTFIQQDYEEVGYSLASDLFTKAGGSGTCIVTQGVAGASNVTGRSKGVHRALEQFPDMELLEEAFTDYSDAESKRLWDSYVQKYPDISCAVELTAGTAALNGAVAALTAAGREKDTFVGTNNAEDFACQAVIDGKISATIRHSSNLLGMWAAVIGAQYINGTNTDVPKDSWMPSQLVSNVTQAQSMLALQQNGLNLV</sequence>
<dbReference type="InterPro" id="IPR025997">
    <property type="entry name" value="SBP_2_dom"/>
</dbReference>
<dbReference type="EMBL" id="JADKPO010000001">
    <property type="protein sequence ID" value="MBF4766207.1"/>
    <property type="molecule type" value="Genomic_DNA"/>
</dbReference>
<dbReference type="SUPFAM" id="SSF53822">
    <property type="entry name" value="Periplasmic binding protein-like I"/>
    <property type="match status" value="1"/>
</dbReference>
<comment type="subcellular location">
    <subcellularLocation>
        <location evidence="1">Cell envelope</location>
    </subcellularLocation>
</comment>
<keyword evidence="6" id="KW-1185">Reference proteome</keyword>
<evidence type="ECO:0000313" key="5">
    <source>
        <dbReference type="EMBL" id="MBF4766207.1"/>
    </source>
</evidence>